<accession>A0A0E9S328</accession>
<dbReference type="EMBL" id="GBXM01073502">
    <property type="protein sequence ID" value="JAH35075.1"/>
    <property type="molecule type" value="Transcribed_RNA"/>
</dbReference>
<reference evidence="1" key="2">
    <citation type="journal article" date="2015" name="Fish Shellfish Immunol.">
        <title>Early steps in the European eel (Anguilla anguilla)-Vibrio vulnificus interaction in the gills: Role of the RtxA13 toxin.</title>
        <authorList>
            <person name="Callol A."/>
            <person name="Pajuelo D."/>
            <person name="Ebbesson L."/>
            <person name="Teles M."/>
            <person name="MacKenzie S."/>
            <person name="Amaro C."/>
        </authorList>
    </citation>
    <scope>NUCLEOTIDE SEQUENCE</scope>
</reference>
<name>A0A0E9S328_ANGAN</name>
<reference evidence="1" key="1">
    <citation type="submission" date="2014-11" db="EMBL/GenBank/DDBJ databases">
        <authorList>
            <person name="Amaro Gonzalez C."/>
        </authorList>
    </citation>
    <scope>NUCLEOTIDE SEQUENCE</scope>
</reference>
<protein>
    <submittedName>
        <fullName evidence="1">Uncharacterized protein</fullName>
    </submittedName>
</protein>
<proteinExistence type="predicted"/>
<organism evidence="1">
    <name type="scientific">Anguilla anguilla</name>
    <name type="common">European freshwater eel</name>
    <name type="synonym">Muraena anguilla</name>
    <dbReference type="NCBI Taxonomy" id="7936"/>
    <lineage>
        <taxon>Eukaryota</taxon>
        <taxon>Metazoa</taxon>
        <taxon>Chordata</taxon>
        <taxon>Craniata</taxon>
        <taxon>Vertebrata</taxon>
        <taxon>Euteleostomi</taxon>
        <taxon>Actinopterygii</taxon>
        <taxon>Neopterygii</taxon>
        <taxon>Teleostei</taxon>
        <taxon>Anguilliformes</taxon>
        <taxon>Anguillidae</taxon>
        <taxon>Anguilla</taxon>
    </lineage>
</organism>
<sequence length="36" mass="4281">MAYLDFQVWLSHAFTSPKPISTLRLIRQSYLFSLYS</sequence>
<evidence type="ECO:0000313" key="1">
    <source>
        <dbReference type="EMBL" id="JAH35075.1"/>
    </source>
</evidence>
<dbReference type="AlphaFoldDB" id="A0A0E9S328"/>